<keyword evidence="3" id="KW-0808">Transferase</keyword>
<dbReference type="InterPro" id="IPR023451">
    <property type="entry name" value="Thymidate_synth/dCMP_Mease_dom"/>
</dbReference>
<dbReference type="Gene3D" id="3.30.572.10">
    <property type="entry name" value="Thymidylate synthase/dCMP hydroxymethylase domain"/>
    <property type="match status" value="1"/>
</dbReference>
<protein>
    <recommendedName>
        <fullName evidence="1">thymidylate synthase</fullName>
        <ecNumber evidence="1">2.1.1.45</ecNumber>
    </recommendedName>
</protein>
<feature type="domain" description="Thymidylate synthase/dCMP hydroxymethylase" evidence="4">
    <location>
        <begin position="66"/>
        <end position="228"/>
    </location>
</feature>
<organism evidence="5 6">
    <name type="scientific">Saccharothrix variisporea</name>
    <dbReference type="NCBI Taxonomy" id="543527"/>
    <lineage>
        <taxon>Bacteria</taxon>
        <taxon>Bacillati</taxon>
        <taxon>Actinomycetota</taxon>
        <taxon>Actinomycetes</taxon>
        <taxon>Pseudonocardiales</taxon>
        <taxon>Pseudonocardiaceae</taxon>
        <taxon>Saccharothrix</taxon>
    </lineage>
</organism>
<evidence type="ECO:0000259" key="4">
    <source>
        <dbReference type="Pfam" id="PF00303"/>
    </source>
</evidence>
<dbReference type="RefSeq" id="WP_121225460.1">
    <property type="nucleotide sequence ID" value="NZ_JBIUBA010000053.1"/>
</dbReference>
<dbReference type="Pfam" id="PF00303">
    <property type="entry name" value="Thymidylat_synt"/>
    <property type="match status" value="1"/>
</dbReference>
<dbReference type="SUPFAM" id="SSF55831">
    <property type="entry name" value="Thymidylate synthase/dCMP hydroxymethylase"/>
    <property type="match status" value="1"/>
</dbReference>
<evidence type="ECO:0000256" key="1">
    <source>
        <dbReference type="ARBA" id="ARBA00011947"/>
    </source>
</evidence>
<evidence type="ECO:0000313" key="5">
    <source>
        <dbReference type="EMBL" id="RKT72433.1"/>
    </source>
</evidence>
<keyword evidence="2" id="KW-0489">Methyltransferase</keyword>
<name>A0A495XIW0_9PSEU</name>
<dbReference type="OrthoDB" id="9774633at2"/>
<evidence type="ECO:0000256" key="2">
    <source>
        <dbReference type="ARBA" id="ARBA00022603"/>
    </source>
</evidence>
<dbReference type="GO" id="GO:0005829">
    <property type="term" value="C:cytosol"/>
    <property type="evidence" value="ECO:0007669"/>
    <property type="project" value="TreeGrafter"/>
</dbReference>
<gene>
    <name evidence="5" type="ORF">DFJ66_5744</name>
</gene>
<evidence type="ECO:0000313" key="6">
    <source>
        <dbReference type="Proteomes" id="UP000272729"/>
    </source>
</evidence>
<dbReference type="InterPro" id="IPR045097">
    <property type="entry name" value="Thymidate_synth/dCMP_Mease"/>
</dbReference>
<dbReference type="Proteomes" id="UP000272729">
    <property type="component" value="Unassembled WGS sequence"/>
</dbReference>
<dbReference type="CDD" id="cd00351">
    <property type="entry name" value="TS_Pyrimidine_HMase"/>
    <property type="match status" value="1"/>
</dbReference>
<dbReference type="PANTHER" id="PTHR11548:SF1">
    <property type="entry name" value="THYMIDYLATE SYNTHASE 1"/>
    <property type="match status" value="1"/>
</dbReference>
<sequence length="334" mass="37397">MFKNVTGRTADDAWRLAYAAVRSTTSAQVNPTRGNSRELHHVTVSISDPRQRWVVSRNPPLNPAFALAEVVWILQGRSDLAFLEAWNGRLSAFTGNSPQLHGAYGARLRAKYGIDQLQRTFLALRAKPFNRQAVLQIWSAIDDLPGEDGLPRDTDIPCNVVSMLKVLDDKLEWLQVMRSNDVILGLPYNLVQWTTLQEIFAGWLGLQVGTYNHVSDSLHLYERDMASFTAAALQPAINNDDLALPYEESQHVLAATEAAIEAIARLDSPAALESTITDSHVPQAYLNWLWVMACERLRRNRDYQGAKTFATRLTNPALIQAWGLWSARQGGVHR</sequence>
<dbReference type="AlphaFoldDB" id="A0A495XIW0"/>
<dbReference type="PANTHER" id="PTHR11548">
    <property type="entry name" value="THYMIDYLATE SYNTHASE 1"/>
    <property type="match status" value="1"/>
</dbReference>
<dbReference type="InterPro" id="IPR036926">
    <property type="entry name" value="Thymidate_synth/dCMP_Mease_sf"/>
</dbReference>
<accession>A0A495XIW0</accession>
<dbReference type="GO" id="GO:0004799">
    <property type="term" value="F:thymidylate synthase activity"/>
    <property type="evidence" value="ECO:0007669"/>
    <property type="project" value="UniProtKB-EC"/>
</dbReference>
<proteinExistence type="predicted"/>
<dbReference type="PRINTS" id="PR00108">
    <property type="entry name" value="THYMDSNTHASE"/>
</dbReference>
<dbReference type="GO" id="GO:0032259">
    <property type="term" value="P:methylation"/>
    <property type="evidence" value="ECO:0007669"/>
    <property type="project" value="UniProtKB-KW"/>
</dbReference>
<evidence type="ECO:0000256" key="3">
    <source>
        <dbReference type="ARBA" id="ARBA00022679"/>
    </source>
</evidence>
<dbReference type="EMBL" id="RBXR01000001">
    <property type="protein sequence ID" value="RKT72433.1"/>
    <property type="molecule type" value="Genomic_DNA"/>
</dbReference>
<dbReference type="EC" id="2.1.1.45" evidence="1"/>
<keyword evidence="6" id="KW-1185">Reference proteome</keyword>
<dbReference type="InterPro" id="IPR000398">
    <property type="entry name" value="Thymidylate_synthase"/>
</dbReference>
<comment type="caution">
    <text evidence="5">The sequence shown here is derived from an EMBL/GenBank/DDBJ whole genome shotgun (WGS) entry which is preliminary data.</text>
</comment>
<reference evidence="5 6" key="1">
    <citation type="submission" date="2018-10" db="EMBL/GenBank/DDBJ databases">
        <title>Sequencing the genomes of 1000 actinobacteria strains.</title>
        <authorList>
            <person name="Klenk H.-P."/>
        </authorList>
    </citation>
    <scope>NUCLEOTIDE SEQUENCE [LARGE SCALE GENOMIC DNA]</scope>
    <source>
        <strain evidence="5 6">DSM 43911</strain>
    </source>
</reference>
<dbReference type="GO" id="GO:0006231">
    <property type="term" value="P:dTMP biosynthetic process"/>
    <property type="evidence" value="ECO:0007669"/>
    <property type="project" value="InterPro"/>
</dbReference>